<reference evidence="1 2" key="2">
    <citation type="journal article" date="2022" name="Mol. Ecol. Resour.">
        <title>The genomes of chicory, endive, great burdock and yacon provide insights into Asteraceae paleo-polyploidization history and plant inulin production.</title>
        <authorList>
            <person name="Fan W."/>
            <person name="Wang S."/>
            <person name="Wang H."/>
            <person name="Wang A."/>
            <person name="Jiang F."/>
            <person name="Liu H."/>
            <person name="Zhao H."/>
            <person name="Xu D."/>
            <person name="Zhang Y."/>
        </authorList>
    </citation>
    <scope>NUCLEOTIDE SEQUENCE [LARGE SCALE GENOMIC DNA]</scope>
    <source>
        <strain evidence="2">cv. Niubang</strain>
    </source>
</reference>
<evidence type="ECO:0000313" key="2">
    <source>
        <dbReference type="Proteomes" id="UP001055879"/>
    </source>
</evidence>
<dbReference type="Proteomes" id="UP001055879">
    <property type="component" value="Linkage Group LG06"/>
</dbReference>
<comment type="caution">
    <text evidence="1">The sequence shown here is derived from an EMBL/GenBank/DDBJ whole genome shotgun (WGS) entry which is preliminary data.</text>
</comment>
<gene>
    <name evidence="1" type="ORF">L6452_21100</name>
</gene>
<evidence type="ECO:0000313" key="1">
    <source>
        <dbReference type="EMBL" id="KAI3720187.1"/>
    </source>
</evidence>
<sequence length="114" mass="13193">MLVGHKTSHLTYAYPVTMEQPFYCINKMRIQHQNSRTFKEIALIVIPPRHMKPLMKMHSITKMISEAKEEGDKEFRSEGQHGFAWLGLVWRGVASSNHVNITWISMLLQKGKLA</sequence>
<protein>
    <submittedName>
        <fullName evidence="1">Uncharacterized protein</fullName>
    </submittedName>
</protein>
<dbReference type="EMBL" id="CM042052">
    <property type="protein sequence ID" value="KAI3720187.1"/>
    <property type="molecule type" value="Genomic_DNA"/>
</dbReference>
<name>A0ACB9BCE5_ARCLA</name>
<accession>A0ACB9BCE5</accession>
<reference evidence="2" key="1">
    <citation type="journal article" date="2022" name="Mol. Ecol. Resour.">
        <title>The genomes of chicory, endive, great burdock and yacon provide insights into Asteraceae palaeo-polyploidization history and plant inulin production.</title>
        <authorList>
            <person name="Fan W."/>
            <person name="Wang S."/>
            <person name="Wang H."/>
            <person name="Wang A."/>
            <person name="Jiang F."/>
            <person name="Liu H."/>
            <person name="Zhao H."/>
            <person name="Xu D."/>
            <person name="Zhang Y."/>
        </authorList>
    </citation>
    <scope>NUCLEOTIDE SEQUENCE [LARGE SCALE GENOMIC DNA]</scope>
    <source>
        <strain evidence="2">cv. Niubang</strain>
    </source>
</reference>
<keyword evidence="2" id="KW-1185">Reference proteome</keyword>
<proteinExistence type="predicted"/>
<organism evidence="1 2">
    <name type="scientific">Arctium lappa</name>
    <name type="common">Greater burdock</name>
    <name type="synonym">Lappa major</name>
    <dbReference type="NCBI Taxonomy" id="4217"/>
    <lineage>
        <taxon>Eukaryota</taxon>
        <taxon>Viridiplantae</taxon>
        <taxon>Streptophyta</taxon>
        <taxon>Embryophyta</taxon>
        <taxon>Tracheophyta</taxon>
        <taxon>Spermatophyta</taxon>
        <taxon>Magnoliopsida</taxon>
        <taxon>eudicotyledons</taxon>
        <taxon>Gunneridae</taxon>
        <taxon>Pentapetalae</taxon>
        <taxon>asterids</taxon>
        <taxon>campanulids</taxon>
        <taxon>Asterales</taxon>
        <taxon>Asteraceae</taxon>
        <taxon>Carduoideae</taxon>
        <taxon>Cardueae</taxon>
        <taxon>Arctiinae</taxon>
        <taxon>Arctium</taxon>
    </lineage>
</organism>